<dbReference type="GO" id="GO:0043565">
    <property type="term" value="F:sequence-specific DNA binding"/>
    <property type="evidence" value="ECO:0007669"/>
    <property type="project" value="InterPro"/>
</dbReference>
<keyword evidence="1" id="KW-0547">Nucleotide-binding</keyword>
<dbReference type="InterPro" id="IPR058031">
    <property type="entry name" value="AAA_lid_NorR"/>
</dbReference>
<dbReference type="Proteomes" id="UP000468766">
    <property type="component" value="Unassembled WGS sequence"/>
</dbReference>
<proteinExistence type="predicted"/>
<dbReference type="SUPFAM" id="SSF52540">
    <property type="entry name" value="P-loop containing nucleoside triphosphate hydrolases"/>
    <property type="match status" value="1"/>
</dbReference>
<dbReference type="OrthoDB" id="9803970at2"/>
<evidence type="ECO:0000313" key="9">
    <source>
        <dbReference type="Proteomes" id="UP000468766"/>
    </source>
</evidence>
<dbReference type="CDD" id="cd00130">
    <property type="entry name" value="PAS"/>
    <property type="match status" value="1"/>
</dbReference>
<name>A0A6I0F573_9FIRM</name>
<evidence type="ECO:0000259" key="6">
    <source>
        <dbReference type="PROSITE" id="PS50045"/>
    </source>
</evidence>
<dbReference type="CDD" id="cd00009">
    <property type="entry name" value="AAA"/>
    <property type="match status" value="1"/>
</dbReference>
<dbReference type="GO" id="GO:0006355">
    <property type="term" value="P:regulation of DNA-templated transcription"/>
    <property type="evidence" value="ECO:0007669"/>
    <property type="project" value="InterPro"/>
</dbReference>
<dbReference type="PRINTS" id="PR01590">
    <property type="entry name" value="HTHFIS"/>
</dbReference>
<feature type="coiled-coil region" evidence="5">
    <location>
        <begin position="148"/>
        <end position="175"/>
    </location>
</feature>
<dbReference type="EMBL" id="WBXO01000001">
    <property type="protein sequence ID" value="KAB2954142.1"/>
    <property type="molecule type" value="Genomic_DNA"/>
</dbReference>
<dbReference type="InterPro" id="IPR025943">
    <property type="entry name" value="Sigma_54_int_dom_ATP-bd_2"/>
</dbReference>
<feature type="domain" description="Sigma-54 factor interaction" evidence="6">
    <location>
        <begin position="182"/>
        <end position="400"/>
    </location>
</feature>
<dbReference type="InterPro" id="IPR027417">
    <property type="entry name" value="P-loop_NTPase"/>
</dbReference>
<dbReference type="InterPro" id="IPR000014">
    <property type="entry name" value="PAS"/>
</dbReference>
<dbReference type="InterPro" id="IPR003593">
    <property type="entry name" value="AAA+_ATPase"/>
</dbReference>
<keyword evidence="5" id="KW-0175">Coiled coil</keyword>
<dbReference type="SMART" id="SM00382">
    <property type="entry name" value="AAA"/>
    <property type="match status" value="1"/>
</dbReference>
<dbReference type="Gene3D" id="1.10.10.60">
    <property type="entry name" value="Homeodomain-like"/>
    <property type="match status" value="1"/>
</dbReference>
<organism evidence="8 9">
    <name type="scientific">Heliorestis acidaminivorans</name>
    <dbReference type="NCBI Taxonomy" id="553427"/>
    <lineage>
        <taxon>Bacteria</taxon>
        <taxon>Bacillati</taxon>
        <taxon>Bacillota</taxon>
        <taxon>Clostridia</taxon>
        <taxon>Eubacteriales</taxon>
        <taxon>Heliobacteriaceae</taxon>
        <taxon>Heliorestis</taxon>
    </lineage>
</organism>
<dbReference type="InterPro" id="IPR035965">
    <property type="entry name" value="PAS-like_dom_sf"/>
</dbReference>
<dbReference type="SUPFAM" id="SSF55785">
    <property type="entry name" value="PYP-like sensor domain (PAS domain)"/>
    <property type="match status" value="1"/>
</dbReference>
<evidence type="ECO:0000259" key="7">
    <source>
        <dbReference type="PROSITE" id="PS50112"/>
    </source>
</evidence>
<sequence>MHASKSQSNPLMGDTPVTKLAPEQEQFDKEQLIAELSRVKNIKRTLETILEHAYDGIVVVDSQGIITMVNSAFCRFLGFEESELLGKPVKEVIENTRLHVVLETGQAEVGELQRTGNQDFIAMRIPIFKEGKVVGAVGKIMFKNIHELNALAQKMNRLKNELAYYKDELQKFRGAKYTLDSLVGQSYSIEMLKETVRRVAKTSTPVLIRGESGTGKRLLAHAIHLESYRKVAPFVQIHCGTSAPQELELDSSATIHGKVRLAQGGTLLIDEIGEMPLTMQHQLLQLLQGKGLQLDGDREIEPLDLRLIVTTNRNLEDLVRKGLFREDLYFRLTVISLNIPPLRDRLEDIPELISHFIECYNEERGMGIKTLSKDALEVMEKYGWPGNIKELTTVIERAYDFAEGDTISLKDLPMYLQKLAESKEEHSIVANEPENLQSLLEQTEKNAIERALIKTKGNKVQAAQVLGISRAGLYQKLMKYNILE</sequence>
<dbReference type="PROSITE" id="PS00676">
    <property type="entry name" value="SIGMA54_INTERACT_2"/>
    <property type="match status" value="1"/>
</dbReference>
<keyword evidence="9" id="KW-1185">Reference proteome</keyword>
<dbReference type="Pfam" id="PF00989">
    <property type="entry name" value="PAS"/>
    <property type="match status" value="1"/>
</dbReference>
<dbReference type="InterPro" id="IPR013767">
    <property type="entry name" value="PAS_fold"/>
</dbReference>
<dbReference type="GO" id="GO:0005524">
    <property type="term" value="F:ATP binding"/>
    <property type="evidence" value="ECO:0007669"/>
    <property type="project" value="UniProtKB-KW"/>
</dbReference>
<dbReference type="PANTHER" id="PTHR32071">
    <property type="entry name" value="TRANSCRIPTIONAL REGULATORY PROTEIN"/>
    <property type="match status" value="1"/>
</dbReference>
<dbReference type="Pfam" id="PF25601">
    <property type="entry name" value="AAA_lid_14"/>
    <property type="match status" value="1"/>
</dbReference>
<dbReference type="InterPro" id="IPR002197">
    <property type="entry name" value="HTH_Fis"/>
</dbReference>
<dbReference type="PANTHER" id="PTHR32071:SF57">
    <property type="entry name" value="C4-DICARBOXYLATE TRANSPORT TRANSCRIPTIONAL REGULATORY PROTEIN DCTD"/>
    <property type="match status" value="1"/>
</dbReference>
<dbReference type="Gene3D" id="1.10.8.60">
    <property type="match status" value="1"/>
</dbReference>
<dbReference type="NCBIfam" id="TIGR00229">
    <property type="entry name" value="sensory_box"/>
    <property type="match status" value="1"/>
</dbReference>
<comment type="caution">
    <text evidence="8">The sequence shown here is derived from an EMBL/GenBank/DDBJ whole genome shotgun (WGS) entry which is preliminary data.</text>
</comment>
<dbReference type="PROSITE" id="PS50045">
    <property type="entry name" value="SIGMA54_INTERACT_4"/>
    <property type="match status" value="1"/>
</dbReference>
<dbReference type="SMART" id="SM00091">
    <property type="entry name" value="PAS"/>
    <property type="match status" value="1"/>
</dbReference>
<dbReference type="Pfam" id="PF02954">
    <property type="entry name" value="HTH_8"/>
    <property type="match status" value="1"/>
</dbReference>
<evidence type="ECO:0000256" key="4">
    <source>
        <dbReference type="ARBA" id="ARBA00023163"/>
    </source>
</evidence>
<keyword evidence="4" id="KW-0804">Transcription</keyword>
<dbReference type="PROSITE" id="PS50112">
    <property type="entry name" value="PAS"/>
    <property type="match status" value="1"/>
</dbReference>
<dbReference type="InterPro" id="IPR002078">
    <property type="entry name" value="Sigma_54_int"/>
</dbReference>
<dbReference type="Gene3D" id="3.30.450.20">
    <property type="entry name" value="PAS domain"/>
    <property type="match status" value="1"/>
</dbReference>
<protein>
    <submittedName>
        <fullName evidence="8">PAS domain-containing protein</fullName>
    </submittedName>
</protein>
<dbReference type="Pfam" id="PF00158">
    <property type="entry name" value="Sigma54_activat"/>
    <property type="match status" value="1"/>
</dbReference>
<dbReference type="SUPFAM" id="SSF46689">
    <property type="entry name" value="Homeodomain-like"/>
    <property type="match status" value="1"/>
</dbReference>
<dbReference type="AlphaFoldDB" id="A0A6I0F573"/>
<dbReference type="PROSITE" id="PS00675">
    <property type="entry name" value="SIGMA54_INTERACT_1"/>
    <property type="match status" value="1"/>
</dbReference>
<evidence type="ECO:0000313" key="8">
    <source>
        <dbReference type="EMBL" id="KAB2954142.1"/>
    </source>
</evidence>
<dbReference type="Gene3D" id="3.40.50.300">
    <property type="entry name" value="P-loop containing nucleotide triphosphate hydrolases"/>
    <property type="match status" value="1"/>
</dbReference>
<accession>A0A6I0F573</accession>
<dbReference type="InterPro" id="IPR025662">
    <property type="entry name" value="Sigma_54_int_dom_ATP-bd_1"/>
</dbReference>
<feature type="domain" description="PAS" evidence="7">
    <location>
        <begin position="42"/>
        <end position="93"/>
    </location>
</feature>
<gene>
    <name evidence="8" type="ORF">F9B85_00090</name>
</gene>
<keyword evidence="2" id="KW-0067">ATP-binding</keyword>
<evidence type="ECO:0000256" key="2">
    <source>
        <dbReference type="ARBA" id="ARBA00022840"/>
    </source>
</evidence>
<evidence type="ECO:0000256" key="1">
    <source>
        <dbReference type="ARBA" id="ARBA00022741"/>
    </source>
</evidence>
<dbReference type="InterPro" id="IPR009057">
    <property type="entry name" value="Homeodomain-like_sf"/>
</dbReference>
<dbReference type="RefSeq" id="WP_151617587.1">
    <property type="nucleotide sequence ID" value="NZ_WBXO01000001.1"/>
</dbReference>
<reference evidence="8 9" key="1">
    <citation type="submission" date="2019-10" db="EMBL/GenBank/DDBJ databases">
        <title>Whole-genome sequence of the extremophile Heliorestis acidaminivorans DSM 24790.</title>
        <authorList>
            <person name="Kyndt J.A."/>
            <person name="Meyer T.E."/>
        </authorList>
    </citation>
    <scope>NUCLEOTIDE SEQUENCE [LARGE SCALE GENOMIC DNA]</scope>
    <source>
        <strain evidence="8 9">DSM 24790</strain>
    </source>
</reference>
<keyword evidence="3" id="KW-0805">Transcription regulation</keyword>
<evidence type="ECO:0000256" key="3">
    <source>
        <dbReference type="ARBA" id="ARBA00023015"/>
    </source>
</evidence>
<evidence type="ECO:0000256" key="5">
    <source>
        <dbReference type="SAM" id="Coils"/>
    </source>
</evidence>